<dbReference type="RefSeq" id="XP_040663574.1">
    <property type="nucleotide sequence ID" value="XM_040812738.1"/>
</dbReference>
<dbReference type="Pfam" id="PF02466">
    <property type="entry name" value="Tim17"/>
    <property type="match status" value="1"/>
</dbReference>
<dbReference type="AlphaFoldDB" id="A0A1L9P8H1"/>
<gene>
    <name evidence="1" type="ORF">ASPVEDRAFT_430284</name>
</gene>
<evidence type="ECO:0000313" key="1">
    <source>
        <dbReference type="EMBL" id="OJI97811.1"/>
    </source>
</evidence>
<name>A0A1L9P8H1_ASPVE</name>
<dbReference type="STRING" id="1036611.A0A1L9P8H1"/>
<dbReference type="GeneID" id="63728249"/>
<dbReference type="PIRSF" id="PIRSF013674">
    <property type="entry name" value="PXMP4"/>
    <property type="match status" value="1"/>
</dbReference>
<reference evidence="2" key="1">
    <citation type="journal article" date="2017" name="Genome Biol.">
        <title>Comparative genomics reveals high biological diversity and specific adaptations in the industrially and medically important fungal genus Aspergillus.</title>
        <authorList>
            <person name="de Vries R.P."/>
            <person name="Riley R."/>
            <person name="Wiebenga A."/>
            <person name="Aguilar-Osorio G."/>
            <person name="Amillis S."/>
            <person name="Uchima C.A."/>
            <person name="Anderluh G."/>
            <person name="Asadollahi M."/>
            <person name="Askin M."/>
            <person name="Barry K."/>
            <person name="Battaglia E."/>
            <person name="Bayram O."/>
            <person name="Benocci T."/>
            <person name="Braus-Stromeyer S.A."/>
            <person name="Caldana C."/>
            <person name="Canovas D."/>
            <person name="Cerqueira G.C."/>
            <person name="Chen F."/>
            <person name="Chen W."/>
            <person name="Choi C."/>
            <person name="Clum A."/>
            <person name="Dos Santos R.A."/>
            <person name="Damasio A.R."/>
            <person name="Diallinas G."/>
            <person name="Emri T."/>
            <person name="Fekete E."/>
            <person name="Flipphi M."/>
            <person name="Freyberg S."/>
            <person name="Gallo A."/>
            <person name="Gournas C."/>
            <person name="Habgood R."/>
            <person name="Hainaut M."/>
            <person name="Harispe M.L."/>
            <person name="Henrissat B."/>
            <person name="Hilden K.S."/>
            <person name="Hope R."/>
            <person name="Hossain A."/>
            <person name="Karabika E."/>
            <person name="Karaffa L."/>
            <person name="Karanyi Z."/>
            <person name="Krasevec N."/>
            <person name="Kuo A."/>
            <person name="Kusch H."/>
            <person name="LaButti K."/>
            <person name="Lagendijk E.L."/>
            <person name="Lapidus A."/>
            <person name="Levasseur A."/>
            <person name="Lindquist E."/>
            <person name="Lipzen A."/>
            <person name="Logrieco A.F."/>
            <person name="MacCabe A."/>
            <person name="Maekelae M.R."/>
            <person name="Malavazi I."/>
            <person name="Melin P."/>
            <person name="Meyer V."/>
            <person name="Mielnichuk N."/>
            <person name="Miskei M."/>
            <person name="Molnar A.P."/>
            <person name="Mule G."/>
            <person name="Ngan C.Y."/>
            <person name="Orejas M."/>
            <person name="Orosz E."/>
            <person name="Ouedraogo J.P."/>
            <person name="Overkamp K.M."/>
            <person name="Park H.-S."/>
            <person name="Perrone G."/>
            <person name="Piumi F."/>
            <person name="Punt P.J."/>
            <person name="Ram A.F."/>
            <person name="Ramon A."/>
            <person name="Rauscher S."/>
            <person name="Record E."/>
            <person name="Riano-Pachon D.M."/>
            <person name="Robert V."/>
            <person name="Roehrig J."/>
            <person name="Ruller R."/>
            <person name="Salamov A."/>
            <person name="Salih N.S."/>
            <person name="Samson R.A."/>
            <person name="Sandor E."/>
            <person name="Sanguinetti M."/>
            <person name="Schuetze T."/>
            <person name="Sepcic K."/>
            <person name="Shelest E."/>
            <person name="Sherlock G."/>
            <person name="Sophianopoulou V."/>
            <person name="Squina F.M."/>
            <person name="Sun H."/>
            <person name="Susca A."/>
            <person name="Todd R.B."/>
            <person name="Tsang A."/>
            <person name="Unkles S.E."/>
            <person name="van de Wiele N."/>
            <person name="van Rossen-Uffink D."/>
            <person name="Oliveira J.V."/>
            <person name="Vesth T.C."/>
            <person name="Visser J."/>
            <person name="Yu J.-H."/>
            <person name="Zhou M."/>
            <person name="Andersen M.R."/>
            <person name="Archer D.B."/>
            <person name="Baker S.E."/>
            <person name="Benoit I."/>
            <person name="Brakhage A.A."/>
            <person name="Braus G.H."/>
            <person name="Fischer R."/>
            <person name="Frisvad J.C."/>
            <person name="Goldman G.H."/>
            <person name="Houbraken J."/>
            <person name="Oakley B."/>
            <person name="Pocsi I."/>
            <person name="Scazzocchio C."/>
            <person name="Seiboth B."/>
            <person name="vanKuyk P.A."/>
            <person name="Wortman J."/>
            <person name="Dyer P.S."/>
            <person name="Grigoriev I.V."/>
        </authorList>
    </citation>
    <scope>NUCLEOTIDE SEQUENCE [LARGE SCALE GENOMIC DNA]</scope>
    <source>
        <strain evidence="2">CBS 583.65</strain>
    </source>
</reference>
<dbReference type="PANTHER" id="PTHR15460:SF3">
    <property type="entry name" value="PEROXISOMAL MEMBRANE PROTEIN 4"/>
    <property type="match status" value="1"/>
</dbReference>
<evidence type="ECO:0000313" key="2">
    <source>
        <dbReference type="Proteomes" id="UP000184073"/>
    </source>
</evidence>
<evidence type="ECO:0008006" key="3">
    <source>
        <dbReference type="Google" id="ProtNLM"/>
    </source>
</evidence>
<protein>
    <recommendedName>
        <fullName evidence="3">Peroxisomal membrane protein 4</fullName>
    </recommendedName>
</protein>
<accession>A0A1L9P8H1</accession>
<proteinExistence type="predicted"/>
<dbReference type="OrthoDB" id="39659at2759"/>
<dbReference type="GO" id="GO:0005778">
    <property type="term" value="C:peroxisomal membrane"/>
    <property type="evidence" value="ECO:0007669"/>
    <property type="project" value="TreeGrafter"/>
</dbReference>
<dbReference type="InterPro" id="IPR019531">
    <property type="entry name" value="Pmp4"/>
</dbReference>
<keyword evidence="2" id="KW-1185">Reference proteome</keyword>
<dbReference type="Proteomes" id="UP000184073">
    <property type="component" value="Unassembled WGS sequence"/>
</dbReference>
<sequence length="217" mass="24309">MDALVSRLDALVTNPDLAPVLSLLKGIRNGAVYGAKVRFPHALVMIFLFRSGTIREKVKLVLNATRQHARNLAVFCLIYKSSMIVLRNINPAGVGKEGQYDSFFAGLMGGYAVFGRHKSSVTQQIVIYIFARVVLGFAKLSVQPGAHPLSDLIGPEGRKRIENNAWAVFASVSWALVMYLFRWHPETLMSSLRSSMVYIYADSDHWDSFRNLLVYNK</sequence>
<dbReference type="PANTHER" id="PTHR15460">
    <property type="entry name" value="PEROXISOMAL MEMBRANE PROTEIN 4"/>
    <property type="match status" value="1"/>
</dbReference>
<organism evidence="1 2">
    <name type="scientific">Aspergillus versicolor CBS 583.65</name>
    <dbReference type="NCBI Taxonomy" id="1036611"/>
    <lineage>
        <taxon>Eukaryota</taxon>
        <taxon>Fungi</taxon>
        <taxon>Dikarya</taxon>
        <taxon>Ascomycota</taxon>
        <taxon>Pezizomycotina</taxon>
        <taxon>Eurotiomycetes</taxon>
        <taxon>Eurotiomycetidae</taxon>
        <taxon>Eurotiales</taxon>
        <taxon>Aspergillaceae</taxon>
        <taxon>Aspergillus</taxon>
        <taxon>Aspergillus subgen. Nidulantes</taxon>
    </lineage>
</organism>
<dbReference type="VEuPathDB" id="FungiDB:ASPVEDRAFT_430284"/>
<dbReference type="EMBL" id="KV878126">
    <property type="protein sequence ID" value="OJI97811.1"/>
    <property type="molecule type" value="Genomic_DNA"/>
</dbReference>